<evidence type="ECO:0000313" key="2">
    <source>
        <dbReference type="Proteomes" id="UP000190675"/>
    </source>
</evidence>
<dbReference type="RefSeq" id="WP_079569250.1">
    <property type="nucleotide sequence ID" value="NZ_LT670818.1"/>
</dbReference>
<dbReference type="Proteomes" id="UP000190675">
    <property type="component" value="Chromosome I"/>
</dbReference>
<reference evidence="1 2" key="1">
    <citation type="submission" date="2016-11" db="EMBL/GenBank/DDBJ databases">
        <authorList>
            <person name="Jaros S."/>
            <person name="Januszkiewicz K."/>
            <person name="Wedrychowicz H."/>
        </authorList>
    </citation>
    <scope>NUCLEOTIDE SEQUENCE [LARGE SCALE GENOMIC DNA]</scope>
    <source>
        <strain evidence="1 2">GAS242</strain>
    </source>
</reference>
<sequence>MAEEVLPAETATNIQFHYIKSPDYREIACHGALGGPTPQKVIWMSLFSERFPIPRVVEYAINGTPGEEVMFDEAAATPSRIESRTGVIRHVEVSAYLDLVTAKRLHKWLDEQITLLEGIK</sequence>
<evidence type="ECO:0000313" key="1">
    <source>
        <dbReference type="EMBL" id="SHH20117.1"/>
    </source>
</evidence>
<gene>
    <name evidence="1" type="ORF">SAMN05444169_6288</name>
</gene>
<proteinExistence type="predicted"/>
<accession>A0A1M5R0Z9</accession>
<organism evidence="1 2">
    <name type="scientific">Bradyrhizobium erythrophlei</name>
    <dbReference type="NCBI Taxonomy" id="1437360"/>
    <lineage>
        <taxon>Bacteria</taxon>
        <taxon>Pseudomonadati</taxon>
        <taxon>Pseudomonadota</taxon>
        <taxon>Alphaproteobacteria</taxon>
        <taxon>Hyphomicrobiales</taxon>
        <taxon>Nitrobacteraceae</taxon>
        <taxon>Bradyrhizobium</taxon>
    </lineage>
</organism>
<dbReference type="EMBL" id="LT670818">
    <property type="protein sequence ID" value="SHH20117.1"/>
    <property type="molecule type" value="Genomic_DNA"/>
</dbReference>
<protein>
    <submittedName>
        <fullName evidence="1">Uncharacterized protein</fullName>
    </submittedName>
</protein>
<dbReference type="AlphaFoldDB" id="A0A1M5R0Z9"/>
<name>A0A1M5R0Z9_9BRAD</name>
<dbReference type="OrthoDB" id="8451856at2"/>